<evidence type="ECO:0000256" key="1">
    <source>
        <dbReference type="SAM" id="Phobius"/>
    </source>
</evidence>
<name>A0A1S8DEN2_9GAMM</name>
<organism evidence="2 3">
    <name type="scientific">Halopseudomonas pachastrellae</name>
    <dbReference type="NCBI Taxonomy" id="254161"/>
    <lineage>
        <taxon>Bacteria</taxon>
        <taxon>Pseudomonadati</taxon>
        <taxon>Pseudomonadota</taxon>
        <taxon>Gammaproteobacteria</taxon>
        <taxon>Pseudomonadales</taxon>
        <taxon>Pseudomonadaceae</taxon>
        <taxon>Halopseudomonas</taxon>
    </lineage>
</organism>
<evidence type="ECO:0000313" key="3">
    <source>
        <dbReference type="Proteomes" id="UP000242847"/>
    </source>
</evidence>
<dbReference type="STRING" id="254161.SAMN05216256_105159"/>
<protein>
    <submittedName>
        <fullName evidence="2">Iron uptake protein</fullName>
    </submittedName>
</protein>
<evidence type="ECO:0000313" key="2">
    <source>
        <dbReference type="EMBL" id="ONM43854.1"/>
    </source>
</evidence>
<comment type="caution">
    <text evidence="2">The sequence shown here is derived from an EMBL/GenBank/DDBJ whole genome shotgun (WGS) entry which is preliminary data.</text>
</comment>
<keyword evidence="1" id="KW-0812">Transmembrane</keyword>
<reference evidence="2 3" key="1">
    <citation type="submission" date="2017-01" db="EMBL/GenBank/DDBJ databases">
        <title>Draft genome sequence of Pseudomonas pachastrellae type strain CCUG 46540T from a deep sea.</title>
        <authorList>
            <person name="Gomila M."/>
            <person name="Mulet M."/>
            <person name="Lalucat J."/>
            <person name="Garcia-Valdes E."/>
        </authorList>
    </citation>
    <scope>NUCLEOTIDE SEQUENCE [LARGE SCALE GENOMIC DNA]</scope>
    <source>
        <strain evidence="2 3">CCUG 46540</strain>
    </source>
</reference>
<accession>A0A1S8DEN2</accession>
<dbReference type="OrthoDB" id="7032421at2"/>
<dbReference type="AlphaFoldDB" id="A0A1S8DEN2"/>
<gene>
    <name evidence="2" type="ORF">BXT89_10935</name>
</gene>
<proteinExistence type="predicted"/>
<keyword evidence="1" id="KW-1133">Transmembrane helix</keyword>
<keyword evidence="3" id="KW-1185">Reference proteome</keyword>
<feature type="transmembrane region" description="Helical" evidence="1">
    <location>
        <begin position="12"/>
        <end position="35"/>
    </location>
</feature>
<feature type="transmembrane region" description="Helical" evidence="1">
    <location>
        <begin position="47"/>
        <end position="66"/>
    </location>
</feature>
<dbReference type="Proteomes" id="UP000242847">
    <property type="component" value="Unassembled WGS sequence"/>
</dbReference>
<dbReference type="EMBL" id="MUBC01000021">
    <property type="protein sequence ID" value="ONM43854.1"/>
    <property type="molecule type" value="Genomic_DNA"/>
</dbReference>
<feature type="transmembrane region" description="Helical" evidence="1">
    <location>
        <begin position="73"/>
        <end position="91"/>
    </location>
</feature>
<keyword evidence="1" id="KW-0472">Membrane</keyword>
<sequence length="97" mass="10274">MVSASRGAIVARILAAIFGCYAFVWGAVALGVAALNGAGVEYHAAEQAMMMLAFLLYLGLFLWTFAAASVRRVWLVLAVGSALMLAAAWQLQRIIIG</sequence>